<dbReference type="EMBL" id="HBUE01138057">
    <property type="protein sequence ID" value="CAG6499551.1"/>
    <property type="molecule type" value="Transcribed_RNA"/>
</dbReference>
<dbReference type="EMBL" id="HBUE01186677">
    <property type="protein sequence ID" value="CAG6523068.1"/>
    <property type="molecule type" value="Transcribed_RNA"/>
</dbReference>
<dbReference type="EMBL" id="HBUE01138050">
    <property type="protein sequence ID" value="CAG6499537.1"/>
    <property type="molecule type" value="Transcribed_RNA"/>
</dbReference>
<dbReference type="EMBL" id="HBUE01138056">
    <property type="protein sequence ID" value="CAG6499549.1"/>
    <property type="molecule type" value="Transcribed_RNA"/>
</dbReference>
<dbReference type="AlphaFoldDB" id="A0A8D8CVI0"/>
<dbReference type="EMBL" id="HBUE01292429">
    <property type="protein sequence ID" value="CAG6574721.1"/>
    <property type="molecule type" value="Transcribed_RNA"/>
</dbReference>
<evidence type="ECO:0000313" key="1">
    <source>
        <dbReference type="EMBL" id="CAG6499549.1"/>
    </source>
</evidence>
<dbReference type="EMBL" id="HBUE01186686">
    <property type="protein sequence ID" value="CAG6523082.1"/>
    <property type="molecule type" value="Transcribed_RNA"/>
</dbReference>
<dbReference type="EMBL" id="HBUE01292425">
    <property type="protein sequence ID" value="CAG6574713.1"/>
    <property type="molecule type" value="Transcribed_RNA"/>
</dbReference>
<reference evidence="1" key="1">
    <citation type="submission" date="2021-05" db="EMBL/GenBank/DDBJ databases">
        <authorList>
            <person name="Alioto T."/>
            <person name="Alioto T."/>
            <person name="Gomez Garrido J."/>
        </authorList>
    </citation>
    <scope>NUCLEOTIDE SEQUENCE</scope>
</reference>
<protein>
    <submittedName>
        <fullName evidence="1">(northern house mosquito) hypothetical protein</fullName>
    </submittedName>
</protein>
<organism evidence="1">
    <name type="scientific">Culex pipiens</name>
    <name type="common">House mosquito</name>
    <dbReference type="NCBI Taxonomy" id="7175"/>
    <lineage>
        <taxon>Eukaryota</taxon>
        <taxon>Metazoa</taxon>
        <taxon>Ecdysozoa</taxon>
        <taxon>Arthropoda</taxon>
        <taxon>Hexapoda</taxon>
        <taxon>Insecta</taxon>
        <taxon>Pterygota</taxon>
        <taxon>Neoptera</taxon>
        <taxon>Endopterygota</taxon>
        <taxon>Diptera</taxon>
        <taxon>Nematocera</taxon>
        <taxon>Culicoidea</taxon>
        <taxon>Culicidae</taxon>
        <taxon>Culicinae</taxon>
        <taxon>Culicini</taxon>
        <taxon>Culex</taxon>
        <taxon>Culex</taxon>
    </lineage>
</organism>
<dbReference type="EMBL" id="HBUE01186687">
    <property type="protein sequence ID" value="CAG6523084.1"/>
    <property type="molecule type" value="Transcribed_RNA"/>
</dbReference>
<dbReference type="EMBL" id="HBUE01138051">
    <property type="protein sequence ID" value="CAG6499539.1"/>
    <property type="molecule type" value="Transcribed_RNA"/>
</dbReference>
<sequence>MATGCTGTWCAGWSATSRSPSGRSRCTRSCGSPSIAISQLGNRCAMKRSKLKPDANAGWRSRGSRPRCYAVHRCSATIRPSTTMTPTSACSSGATWPPIVQRWQSWSWGRV</sequence>
<dbReference type="EMBL" id="HBUE01186684">
    <property type="protein sequence ID" value="CAG6523080.1"/>
    <property type="molecule type" value="Transcribed_RNA"/>
</dbReference>
<dbReference type="EMBL" id="HBUE01292432">
    <property type="protein sequence ID" value="CAG6574725.1"/>
    <property type="molecule type" value="Transcribed_RNA"/>
</dbReference>
<dbReference type="EMBL" id="HBUE01186682">
    <property type="protein sequence ID" value="CAG6523076.1"/>
    <property type="molecule type" value="Transcribed_RNA"/>
</dbReference>
<dbReference type="EMBL" id="HBUE01292424">
    <property type="protein sequence ID" value="CAG6574711.1"/>
    <property type="molecule type" value="Transcribed_RNA"/>
</dbReference>
<dbReference type="EMBL" id="HBUE01292426">
    <property type="protein sequence ID" value="CAG6574715.1"/>
    <property type="molecule type" value="Transcribed_RNA"/>
</dbReference>
<dbReference type="EMBL" id="HBUE01292428">
    <property type="protein sequence ID" value="CAG6574719.1"/>
    <property type="molecule type" value="Transcribed_RNA"/>
</dbReference>
<dbReference type="EMBL" id="HBUE01138054">
    <property type="protein sequence ID" value="CAG6499545.1"/>
    <property type="molecule type" value="Transcribed_RNA"/>
</dbReference>
<dbReference type="EMBL" id="HBUE01186680">
    <property type="protein sequence ID" value="CAG6523072.1"/>
    <property type="molecule type" value="Transcribed_RNA"/>
</dbReference>
<dbReference type="EMBL" id="HBUE01138053">
    <property type="protein sequence ID" value="CAG6499543.1"/>
    <property type="molecule type" value="Transcribed_RNA"/>
</dbReference>
<dbReference type="EMBL" id="HBUE01186683">
    <property type="protein sequence ID" value="CAG6523078.1"/>
    <property type="molecule type" value="Transcribed_RNA"/>
</dbReference>
<dbReference type="EMBL" id="HBUE01186689">
    <property type="protein sequence ID" value="CAG6523086.1"/>
    <property type="molecule type" value="Transcribed_RNA"/>
</dbReference>
<name>A0A8D8CVI0_CULPI</name>
<dbReference type="EMBL" id="HBUE01186679">
    <property type="protein sequence ID" value="CAG6523070.1"/>
    <property type="molecule type" value="Transcribed_RNA"/>
</dbReference>
<dbReference type="EMBL" id="HBUE01186681">
    <property type="protein sequence ID" value="CAG6523074.1"/>
    <property type="molecule type" value="Transcribed_RNA"/>
</dbReference>
<dbReference type="EMBL" id="HBUE01292431">
    <property type="protein sequence ID" value="CAG6574723.1"/>
    <property type="molecule type" value="Transcribed_RNA"/>
</dbReference>
<dbReference type="EMBL" id="HBUE01138052">
    <property type="protein sequence ID" value="CAG6499541.1"/>
    <property type="molecule type" value="Transcribed_RNA"/>
</dbReference>
<dbReference type="EMBL" id="HBUE01292427">
    <property type="protein sequence ID" value="CAG6574717.1"/>
    <property type="molecule type" value="Transcribed_RNA"/>
</dbReference>
<dbReference type="EMBL" id="HBUE01138049">
    <property type="protein sequence ID" value="CAG6499535.1"/>
    <property type="molecule type" value="Transcribed_RNA"/>
</dbReference>
<proteinExistence type="predicted"/>
<dbReference type="EMBL" id="HBUE01292434">
    <property type="protein sequence ID" value="CAG6574727.1"/>
    <property type="molecule type" value="Transcribed_RNA"/>
</dbReference>
<dbReference type="EMBL" id="HBUE01138055">
    <property type="protein sequence ID" value="CAG6499547.1"/>
    <property type="molecule type" value="Transcribed_RNA"/>
</dbReference>
<dbReference type="EMBL" id="HBUE01292422">
    <property type="protein sequence ID" value="CAG6574709.1"/>
    <property type="molecule type" value="Transcribed_RNA"/>
</dbReference>
<accession>A0A8D8CVI0</accession>